<dbReference type="AlphaFoldDB" id="A0A3M2KQW2"/>
<keyword evidence="2 4" id="KW-0732">Signal</keyword>
<evidence type="ECO:0000259" key="5">
    <source>
        <dbReference type="Pfam" id="PF00561"/>
    </source>
</evidence>
<evidence type="ECO:0000256" key="1">
    <source>
        <dbReference type="ARBA" id="ARBA00010088"/>
    </source>
</evidence>
<evidence type="ECO:0000256" key="4">
    <source>
        <dbReference type="SAM" id="SignalP"/>
    </source>
</evidence>
<dbReference type="Pfam" id="PF00561">
    <property type="entry name" value="Abhydrolase_1"/>
    <property type="match status" value="1"/>
</dbReference>
<dbReference type="OrthoDB" id="3252468at2"/>
<reference evidence="6 7" key="1">
    <citation type="submission" date="2018-10" db="EMBL/GenBank/DDBJ databases">
        <title>Isolation from cow dung.</title>
        <authorList>
            <person name="Ling L."/>
        </authorList>
    </citation>
    <scope>NUCLEOTIDE SEQUENCE [LARGE SCALE GENOMIC DNA]</scope>
    <source>
        <strain evidence="6 7">NEAU-LL90</strain>
    </source>
</reference>
<comment type="similarity">
    <text evidence="1">Belongs to the peptidase S33 family.</text>
</comment>
<keyword evidence="3 6" id="KW-0378">Hydrolase</keyword>
<proteinExistence type="inferred from homology"/>
<dbReference type="SUPFAM" id="SSF53474">
    <property type="entry name" value="alpha/beta-Hydrolases"/>
    <property type="match status" value="1"/>
</dbReference>
<dbReference type="EMBL" id="RFFH01000027">
    <property type="protein sequence ID" value="RMI28012.1"/>
    <property type="molecule type" value="Genomic_DNA"/>
</dbReference>
<feature type="chain" id="PRO_5038905013" evidence="4">
    <location>
        <begin position="19"/>
        <end position="507"/>
    </location>
</feature>
<feature type="domain" description="AB hydrolase-1" evidence="5">
    <location>
        <begin position="99"/>
        <end position="478"/>
    </location>
</feature>
<name>A0A3M2KQW2_9NOCA</name>
<evidence type="ECO:0000313" key="6">
    <source>
        <dbReference type="EMBL" id="RMI28012.1"/>
    </source>
</evidence>
<comment type="caution">
    <text evidence="6">The sequence shown here is derived from an EMBL/GenBank/DDBJ whole genome shotgun (WGS) entry which is preliminary data.</text>
</comment>
<dbReference type="Gene3D" id="3.40.50.1820">
    <property type="entry name" value="alpha/beta hydrolase"/>
    <property type="match status" value="1"/>
</dbReference>
<evidence type="ECO:0000256" key="2">
    <source>
        <dbReference type="ARBA" id="ARBA00022729"/>
    </source>
</evidence>
<accession>A0A3M2KQW2</accession>
<dbReference type="Proteomes" id="UP000279275">
    <property type="component" value="Unassembled WGS sequence"/>
</dbReference>
<dbReference type="PANTHER" id="PTHR43248:SF29">
    <property type="entry name" value="TRIPEPTIDYL AMINOPEPTIDASE"/>
    <property type="match status" value="1"/>
</dbReference>
<evidence type="ECO:0000313" key="7">
    <source>
        <dbReference type="Proteomes" id="UP000279275"/>
    </source>
</evidence>
<feature type="signal peptide" evidence="4">
    <location>
        <begin position="1"/>
        <end position="18"/>
    </location>
</feature>
<dbReference type="InterPro" id="IPR051601">
    <property type="entry name" value="Serine_prot/Carboxylest_S33"/>
</dbReference>
<evidence type="ECO:0000256" key="3">
    <source>
        <dbReference type="ARBA" id="ARBA00022801"/>
    </source>
</evidence>
<dbReference type="InterPro" id="IPR029058">
    <property type="entry name" value="AB_hydrolase_fold"/>
</dbReference>
<dbReference type="PROSITE" id="PS51257">
    <property type="entry name" value="PROKAR_LIPOPROTEIN"/>
    <property type="match status" value="1"/>
</dbReference>
<organism evidence="6 7">
    <name type="scientific">Nocardia stercoris</name>
    <dbReference type="NCBI Taxonomy" id="2483361"/>
    <lineage>
        <taxon>Bacteria</taxon>
        <taxon>Bacillati</taxon>
        <taxon>Actinomycetota</taxon>
        <taxon>Actinomycetes</taxon>
        <taxon>Mycobacteriales</taxon>
        <taxon>Nocardiaceae</taxon>
        <taxon>Nocardia</taxon>
    </lineage>
</organism>
<gene>
    <name evidence="6" type="ORF">EBN03_32040</name>
</gene>
<keyword evidence="7" id="KW-1185">Reference proteome</keyword>
<sequence>MRSGRVAALVALACVAAACTTSGKPTPTQTGAAAAGMDKFYSQTVKWGSCDTYPTDSKLPAGTECTRVDVPVDYAKPGGATAQIALSRVKATGQKIGSLLFNPGGPGEGGLWMVGQGNGTPIAERFDRVGFDPRGIGASVPLIHCLSDKESDAFRAEPPHDNSPAGIAATESEAKQVAGECTKNTGNEFLSHVGTREVAQDMDIIRAALGDDKLNYVGFSYGTRLGTAYAEKFPTKVRAMVLDGAVDPNGDPLSDSINQATGFQKAFEAYAADCATKPDCPLGTDPAQAVNRFHDLIWPLWDHPSVAKDGRVVTIGDATTGVQAALYGEDGWPILTQALNQLQHGSGDLLMRLADNYDGRGPDGTYTNSQDAFNAIHCVDDPPITDQATIDRQDAEYRKAAPFLDDNHAGAHAPHPLCNFWPVPSTGGPHKIDGIAGLPTIVVVSTTGDPATPYQSGVNLANDLKAALITNTGTRHTAYLGGVQCVDDAVNAYLIDLTIPPAGLTCG</sequence>
<dbReference type="PANTHER" id="PTHR43248">
    <property type="entry name" value="2-SUCCINYL-6-HYDROXY-2,4-CYCLOHEXADIENE-1-CARBOXYLATE SYNTHASE"/>
    <property type="match status" value="1"/>
</dbReference>
<dbReference type="InterPro" id="IPR000073">
    <property type="entry name" value="AB_hydrolase_1"/>
</dbReference>
<dbReference type="GO" id="GO:0016787">
    <property type="term" value="F:hydrolase activity"/>
    <property type="evidence" value="ECO:0007669"/>
    <property type="project" value="UniProtKB-KW"/>
</dbReference>
<protein>
    <submittedName>
        <fullName evidence="6">Alpha/beta hydrolase</fullName>
    </submittedName>
</protein>